<dbReference type="EC" id="7.1.1.-" evidence="2"/>
<feature type="transmembrane region" description="Helical" evidence="2">
    <location>
        <begin position="6"/>
        <end position="24"/>
    </location>
</feature>
<evidence type="ECO:0000313" key="4">
    <source>
        <dbReference type="Proteomes" id="UP000644010"/>
    </source>
</evidence>
<evidence type="ECO:0000256" key="2">
    <source>
        <dbReference type="RuleBase" id="RU004429"/>
    </source>
</evidence>
<dbReference type="Gene3D" id="1.20.120.1200">
    <property type="entry name" value="NADH-ubiquinone/plastoquinone oxidoreductase chain 6, subunit NuoJ"/>
    <property type="match status" value="1"/>
</dbReference>
<dbReference type="RefSeq" id="WP_186958120.1">
    <property type="nucleotide sequence ID" value="NZ_JACOOI010000001.1"/>
</dbReference>
<keyword evidence="2" id="KW-1003">Cell membrane</keyword>
<feature type="transmembrane region" description="Helical" evidence="2">
    <location>
        <begin position="142"/>
        <end position="164"/>
    </location>
</feature>
<keyword evidence="2" id="KW-1133">Transmembrane helix</keyword>
<feature type="transmembrane region" description="Helical" evidence="2">
    <location>
        <begin position="55"/>
        <end position="76"/>
    </location>
</feature>
<feature type="transmembrane region" description="Helical" evidence="2">
    <location>
        <begin position="31"/>
        <end position="49"/>
    </location>
</feature>
<gene>
    <name evidence="3" type="ORF">H8S77_02295</name>
</gene>
<comment type="catalytic activity">
    <reaction evidence="2">
        <text>a quinone + NADH + 5 H(+)(in) = a quinol + NAD(+) + 4 H(+)(out)</text>
        <dbReference type="Rhea" id="RHEA:57888"/>
        <dbReference type="ChEBI" id="CHEBI:15378"/>
        <dbReference type="ChEBI" id="CHEBI:24646"/>
        <dbReference type="ChEBI" id="CHEBI:57540"/>
        <dbReference type="ChEBI" id="CHEBI:57945"/>
        <dbReference type="ChEBI" id="CHEBI:132124"/>
    </reaction>
</comment>
<evidence type="ECO:0000256" key="1">
    <source>
        <dbReference type="ARBA" id="ARBA00005698"/>
    </source>
</evidence>
<dbReference type="InterPro" id="IPR042106">
    <property type="entry name" value="Nuo/plastoQ_OxRdtase_6_NuoJ"/>
</dbReference>
<proteinExistence type="inferred from homology"/>
<feature type="transmembrane region" description="Helical" evidence="2">
    <location>
        <begin position="92"/>
        <end position="111"/>
    </location>
</feature>
<keyword evidence="2" id="KW-0874">Quinone</keyword>
<dbReference type="PANTHER" id="PTHR33269:SF17">
    <property type="entry name" value="NADH-UBIQUINONE OXIDOREDUCTASE CHAIN 6"/>
    <property type="match status" value="1"/>
</dbReference>
<dbReference type="EMBL" id="JACOOI010000001">
    <property type="protein sequence ID" value="MBC5641722.1"/>
    <property type="molecule type" value="Genomic_DNA"/>
</dbReference>
<comment type="caution">
    <text evidence="3">The sequence shown here is derived from an EMBL/GenBank/DDBJ whole genome shotgun (WGS) entry which is preliminary data.</text>
</comment>
<organism evidence="3 4">
    <name type="scientific">Parabacteroides segnis</name>
    <dbReference type="NCBI Taxonomy" id="2763058"/>
    <lineage>
        <taxon>Bacteria</taxon>
        <taxon>Pseudomonadati</taxon>
        <taxon>Bacteroidota</taxon>
        <taxon>Bacteroidia</taxon>
        <taxon>Bacteroidales</taxon>
        <taxon>Tannerellaceae</taxon>
        <taxon>Parabacteroides</taxon>
    </lineage>
</organism>
<keyword evidence="2" id="KW-0472">Membrane</keyword>
<dbReference type="PANTHER" id="PTHR33269">
    <property type="entry name" value="NADH-UBIQUINONE OXIDOREDUCTASE CHAIN 6"/>
    <property type="match status" value="1"/>
</dbReference>
<accession>A0ABR7DW78</accession>
<dbReference type="Pfam" id="PF00499">
    <property type="entry name" value="Oxidored_q3"/>
    <property type="match status" value="1"/>
</dbReference>
<comment type="subcellular location">
    <subcellularLocation>
        <location evidence="2">Cell membrane</location>
        <topology evidence="2">Multi-pass membrane protein</topology>
    </subcellularLocation>
</comment>
<dbReference type="InterPro" id="IPR001457">
    <property type="entry name" value="NADH_UbQ/plastoQ_OxRdtase_su6"/>
</dbReference>
<sequence length="171" mass="19183">MNAESILFYVLSAGILTLGALCVFSRSIFRSAVFLLLCLIGIAGLYIMMEMNFVAALQIMIYVGGIVVLIIFSIFLTHNTGSKLPLPIPRRLFWALFLPFTGFMLVLWVLLQHPFRSEVISSKALDIHEIGHQLFNLNEYGYIYPFEIVSVLLLAALIGSIVIAQNDKKKK</sequence>
<keyword evidence="2" id="KW-0520">NAD</keyword>
<name>A0ABR7DW78_9BACT</name>
<protein>
    <recommendedName>
        <fullName evidence="2">NADH-quinone oxidoreductase subunit J</fullName>
        <ecNumber evidence="2">7.1.1.-</ecNumber>
    </recommendedName>
</protein>
<comment type="similarity">
    <text evidence="1 2">Belongs to the complex I subunit 6 family.</text>
</comment>
<evidence type="ECO:0000313" key="3">
    <source>
        <dbReference type="EMBL" id="MBC5641722.1"/>
    </source>
</evidence>
<keyword evidence="2" id="KW-0812">Transmembrane</keyword>
<keyword evidence="4" id="KW-1185">Reference proteome</keyword>
<dbReference type="Proteomes" id="UP000644010">
    <property type="component" value="Unassembled WGS sequence"/>
</dbReference>
<comment type="function">
    <text evidence="2">NDH-1 shuttles electrons from NADH, via FMN and iron-sulfur (Fe-S) centers, to quinones in the respiratory chain. Couples the redox reaction to proton translocation (for every two electrons transferred, four hydrogen ions are translocated across the cytoplasmic membrane), and thus conserves the redox energy in a proton gradient.</text>
</comment>
<reference evidence="3 4" key="1">
    <citation type="submission" date="2020-08" db="EMBL/GenBank/DDBJ databases">
        <title>Genome public.</title>
        <authorList>
            <person name="Liu C."/>
            <person name="Sun Q."/>
        </authorList>
    </citation>
    <scope>NUCLEOTIDE SEQUENCE [LARGE SCALE GENOMIC DNA]</scope>
    <source>
        <strain evidence="3 4">BX2</strain>
    </source>
</reference>